<feature type="chain" id="PRO_5035887613" evidence="2">
    <location>
        <begin position="19"/>
        <end position="343"/>
    </location>
</feature>
<evidence type="ECO:0000256" key="2">
    <source>
        <dbReference type="SAM" id="SignalP"/>
    </source>
</evidence>
<dbReference type="Proteomes" id="UP000469558">
    <property type="component" value="Unassembled WGS sequence"/>
</dbReference>
<feature type="compositionally biased region" description="Polar residues" evidence="1">
    <location>
        <begin position="24"/>
        <end position="34"/>
    </location>
</feature>
<reference evidence="3 4" key="1">
    <citation type="submission" date="2018-05" db="EMBL/GenBank/DDBJ databases">
        <title>Genome sequencing and assembly of the regulated plant pathogen Lachnellula willkommii and related sister species for the development of diagnostic species identification markers.</title>
        <authorList>
            <person name="Giroux E."/>
            <person name="Bilodeau G."/>
        </authorList>
    </citation>
    <scope>NUCLEOTIDE SEQUENCE [LARGE SCALE GENOMIC DNA]</scope>
    <source>
        <strain evidence="3 4">CBS 268.59</strain>
    </source>
</reference>
<dbReference type="EMBL" id="QGMK01001646">
    <property type="protein sequence ID" value="TVY65674.1"/>
    <property type="molecule type" value="Genomic_DNA"/>
</dbReference>
<gene>
    <name evidence="3" type="ORF">LSUE1_G006049</name>
</gene>
<feature type="compositionally biased region" description="Low complexity" evidence="1">
    <location>
        <begin position="201"/>
        <end position="238"/>
    </location>
</feature>
<feature type="region of interest" description="Disordered" evidence="1">
    <location>
        <begin position="187"/>
        <end position="270"/>
    </location>
</feature>
<protein>
    <submittedName>
        <fullName evidence="3">Uncharacterized protein</fullName>
    </submittedName>
</protein>
<accession>A0A8T9BXS4</accession>
<keyword evidence="4" id="KW-1185">Reference proteome</keyword>
<evidence type="ECO:0000313" key="4">
    <source>
        <dbReference type="Proteomes" id="UP000469558"/>
    </source>
</evidence>
<evidence type="ECO:0000313" key="3">
    <source>
        <dbReference type="EMBL" id="TVY65674.1"/>
    </source>
</evidence>
<sequence length="343" mass="34081">MHSKTFFAVLALATAVVAAPLPTGSSPRGESGLQQIGDILGSPFGDGNNDGNGNSAGNGNDGNASGNGSGDGNENGNGNTFGNGNDILSGNSAAKMSRSDESSESLSQFIDGVVGSPFGDGNGDGNGSAAGNGNDGNAAGNGVGDGNGNGNGNIFGNGNDILSGNSGKKVRKSETLGTYVGNIIDDVTVPLEPGSSDSVLGSPSQDGDNDGDNNSAGSNNDNNGSENGSNNGNDNGSSKILAPSDATNNDFGNNNNILSGDPISIPVRRADLPPDSLDPIPQQTVDELNQDVGQIGTELPEGITQVLQGAGSFQDNQGSADTKRQVFTGIEDIVSQVGKVIPK</sequence>
<dbReference type="AlphaFoldDB" id="A0A8T9BXS4"/>
<keyword evidence="2" id="KW-0732">Signal</keyword>
<name>A0A8T9BXS4_9HELO</name>
<comment type="caution">
    <text evidence="3">The sequence shown here is derived from an EMBL/GenBank/DDBJ whole genome shotgun (WGS) entry which is preliminary data.</text>
</comment>
<feature type="signal peptide" evidence="2">
    <location>
        <begin position="1"/>
        <end position="18"/>
    </location>
</feature>
<feature type="compositionally biased region" description="Gly residues" evidence="1">
    <location>
        <begin position="48"/>
        <end position="81"/>
    </location>
</feature>
<organism evidence="3 4">
    <name type="scientific">Lachnellula suecica</name>
    <dbReference type="NCBI Taxonomy" id="602035"/>
    <lineage>
        <taxon>Eukaryota</taxon>
        <taxon>Fungi</taxon>
        <taxon>Dikarya</taxon>
        <taxon>Ascomycota</taxon>
        <taxon>Pezizomycotina</taxon>
        <taxon>Leotiomycetes</taxon>
        <taxon>Helotiales</taxon>
        <taxon>Lachnaceae</taxon>
        <taxon>Lachnellula</taxon>
    </lineage>
</organism>
<proteinExistence type="predicted"/>
<evidence type="ECO:0000256" key="1">
    <source>
        <dbReference type="SAM" id="MobiDB-lite"/>
    </source>
</evidence>
<feature type="region of interest" description="Disordered" evidence="1">
    <location>
        <begin position="20"/>
        <end position="145"/>
    </location>
</feature>
<dbReference type="OrthoDB" id="3565100at2759"/>
<feature type="compositionally biased region" description="Gly residues" evidence="1">
    <location>
        <begin position="118"/>
        <end position="145"/>
    </location>
</feature>